<evidence type="ECO:0000313" key="2">
    <source>
        <dbReference type="EMBL" id="RPA71196.1"/>
    </source>
</evidence>
<proteinExistence type="predicted"/>
<feature type="compositionally biased region" description="Pro residues" evidence="1">
    <location>
        <begin position="371"/>
        <end position="385"/>
    </location>
</feature>
<keyword evidence="3" id="KW-1185">Reference proteome</keyword>
<organism evidence="2 3">
    <name type="scientific">Ascobolus immersus RN42</name>
    <dbReference type="NCBI Taxonomy" id="1160509"/>
    <lineage>
        <taxon>Eukaryota</taxon>
        <taxon>Fungi</taxon>
        <taxon>Dikarya</taxon>
        <taxon>Ascomycota</taxon>
        <taxon>Pezizomycotina</taxon>
        <taxon>Pezizomycetes</taxon>
        <taxon>Pezizales</taxon>
        <taxon>Ascobolaceae</taxon>
        <taxon>Ascobolus</taxon>
    </lineage>
</organism>
<feature type="compositionally biased region" description="Low complexity" evidence="1">
    <location>
        <begin position="38"/>
        <end position="52"/>
    </location>
</feature>
<accession>A0A3N4HD58</accession>
<feature type="compositionally biased region" description="Low complexity" evidence="1">
    <location>
        <begin position="63"/>
        <end position="73"/>
    </location>
</feature>
<protein>
    <submittedName>
        <fullName evidence="2">Uncharacterized protein</fullName>
    </submittedName>
</protein>
<feature type="region of interest" description="Disordered" evidence="1">
    <location>
        <begin position="115"/>
        <end position="137"/>
    </location>
</feature>
<evidence type="ECO:0000256" key="1">
    <source>
        <dbReference type="SAM" id="MobiDB-lite"/>
    </source>
</evidence>
<feature type="compositionally biased region" description="Pro residues" evidence="1">
    <location>
        <begin position="20"/>
        <end position="30"/>
    </location>
</feature>
<dbReference type="Proteomes" id="UP000275078">
    <property type="component" value="Unassembled WGS sequence"/>
</dbReference>
<reference evidence="2 3" key="1">
    <citation type="journal article" date="2018" name="Nat. Ecol. Evol.">
        <title>Pezizomycetes genomes reveal the molecular basis of ectomycorrhizal truffle lifestyle.</title>
        <authorList>
            <person name="Murat C."/>
            <person name="Payen T."/>
            <person name="Noel B."/>
            <person name="Kuo A."/>
            <person name="Morin E."/>
            <person name="Chen J."/>
            <person name="Kohler A."/>
            <person name="Krizsan K."/>
            <person name="Balestrini R."/>
            <person name="Da Silva C."/>
            <person name="Montanini B."/>
            <person name="Hainaut M."/>
            <person name="Levati E."/>
            <person name="Barry K.W."/>
            <person name="Belfiori B."/>
            <person name="Cichocki N."/>
            <person name="Clum A."/>
            <person name="Dockter R.B."/>
            <person name="Fauchery L."/>
            <person name="Guy J."/>
            <person name="Iotti M."/>
            <person name="Le Tacon F."/>
            <person name="Lindquist E.A."/>
            <person name="Lipzen A."/>
            <person name="Malagnac F."/>
            <person name="Mello A."/>
            <person name="Molinier V."/>
            <person name="Miyauchi S."/>
            <person name="Poulain J."/>
            <person name="Riccioni C."/>
            <person name="Rubini A."/>
            <person name="Sitrit Y."/>
            <person name="Splivallo R."/>
            <person name="Traeger S."/>
            <person name="Wang M."/>
            <person name="Zifcakova L."/>
            <person name="Wipf D."/>
            <person name="Zambonelli A."/>
            <person name="Paolocci F."/>
            <person name="Nowrousian M."/>
            <person name="Ottonello S."/>
            <person name="Baldrian P."/>
            <person name="Spatafora J.W."/>
            <person name="Henrissat B."/>
            <person name="Nagy L.G."/>
            <person name="Aury J.M."/>
            <person name="Wincker P."/>
            <person name="Grigoriev I.V."/>
            <person name="Bonfante P."/>
            <person name="Martin F.M."/>
        </authorList>
    </citation>
    <scope>NUCLEOTIDE SEQUENCE [LARGE SCALE GENOMIC DNA]</scope>
    <source>
        <strain evidence="2 3">RN42</strain>
    </source>
</reference>
<feature type="compositionally biased region" description="Low complexity" evidence="1">
    <location>
        <begin position="351"/>
        <end position="370"/>
    </location>
</feature>
<feature type="region of interest" description="Disordered" evidence="1">
    <location>
        <begin position="331"/>
        <end position="405"/>
    </location>
</feature>
<sequence>MNVEGSACFRRSKRQRSHSTPPPRQSPLPEPIHHRSSPPHLSLPASPQSSHPESTTRRPDTTPPSLRSSPVSSRDAEEYWGLVLTSLAAPNARNLVSSKMLKKIEVAVGALQESIDSGDLHQQPRPGSGIGGPQDILDRLSSRNRLSEDEVEYLQRLGENYSYGERTSPGGEDDDGTASSPAANSSPAPMISTLGNPAYMPLADMPPAFRRTATCIRIAGLAEGPYSVPPGFRQIVEAMGNHRIEVVTDNEQHDTRSVALFVSLLSMTAASLDDVYPVSHHEFAAILERIVGGQPLALADREVSLGVTTLFESALNCQALYAQPDREVAQKAPVAVPHQASSPSLPPASPVPEAAQEAPEAVSTSSSRSATPPPLPALPQQPRTPLPQVTPALVTPAPGSAAPATRRRYRLRSVLCDAGIERSEVRMFYGLPRGQIEIGTPERDLWEDEE</sequence>
<evidence type="ECO:0000313" key="3">
    <source>
        <dbReference type="Proteomes" id="UP000275078"/>
    </source>
</evidence>
<feature type="region of interest" description="Disordered" evidence="1">
    <location>
        <begin position="1"/>
        <end position="75"/>
    </location>
</feature>
<dbReference type="EMBL" id="ML119959">
    <property type="protein sequence ID" value="RPA71196.1"/>
    <property type="molecule type" value="Genomic_DNA"/>
</dbReference>
<feature type="region of interest" description="Disordered" evidence="1">
    <location>
        <begin position="157"/>
        <end position="190"/>
    </location>
</feature>
<name>A0A3N4HD58_ASCIM</name>
<feature type="compositionally biased region" description="Low complexity" evidence="1">
    <location>
        <begin position="178"/>
        <end position="189"/>
    </location>
</feature>
<dbReference type="AlphaFoldDB" id="A0A3N4HD58"/>
<gene>
    <name evidence="2" type="ORF">BJ508DRAFT_336287</name>
</gene>